<dbReference type="EMBL" id="JBHUIT010000017">
    <property type="protein sequence ID" value="MFD2256851.1"/>
    <property type="molecule type" value="Genomic_DNA"/>
</dbReference>
<dbReference type="Pfam" id="PF08751">
    <property type="entry name" value="TrwC"/>
    <property type="match status" value="1"/>
</dbReference>
<evidence type="ECO:0000313" key="3">
    <source>
        <dbReference type="EMBL" id="MFD2256851.1"/>
    </source>
</evidence>
<dbReference type="Gene3D" id="3.40.50.300">
    <property type="entry name" value="P-loop containing nucleotide triphosphate hydrolases"/>
    <property type="match status" value="3"/>
</dbReference>
<accession>A0ABW5DB52</accession>
<comment type="caution">
    <text evidence="3">The sequence shown here is derived from an EMBL/GenBank/DDBJ whole genome shotgun (WGS) entry which is preliminary data.</text>
</comment>
<name>A0ABW5DB52_9BACT</name>
<evidence type="ECO:0000259" key="2">
    <source>
        <dbReference type="Pfam" id="PF08751"/>
    </source>
</evidence>
<keyword evidence="4" id="KW-1185">Reference proteome</keyword>
<dbReference type="InterPro" id="IPR027351">
    <property type="entry name" value="(+)RNA_virus_helicase_core_dom"/>
</dbReference>
<evidence type="ECO:0000259" key="1">
    <source>
        <dbReference type="Pfam" id="PF01443"/>
    </source>
</evidence>
<dbReference type="NCBIfam" id="NF041492">
    <property type="entry name" value="MobF"/>
    <property type="match status" value="1"/>
</dbReference>
<dbReference type="InterPro" id="IPR027417">
    <property type="entry name" value="P-loop_NTPase"/>
</dbReference>
<feature type="domain" description="(+)RNA virus helicase C-terminal" evidence="1">
    <location>
        <begin position="753"/>
        <end position="829"/>
    </location>
</feature>
<dbReference type="InterPro" id="IPR050534">
    <property type="entry name" value="Coronavir_polyprotein_1ab"/>
</dbReference>
<dbReference type="PANTHER" id="PTHR43788">
    <property type="entry name" value="DNA2/NAM7 HELICASE FAMILY MEMBER"/>
    <property type="match status" value="1"/>
</dbReference>
<feature type="domain" description="TrwC relaxase" evidence="2">
    <location>
        <begin position="12"/>
        <end position="285"/>
    </location>
</feature>
<dbReference type="CDD" id="cd18809">
    <property type="entry name" value="SF1_C_RecD"/>
    <property type="match status" value="1"/>
</dbReference>
<dbReference type="InterPro" id="IPR014059">
    <property type="entry name" value="TraI/TrwC_relax"/>
</dbReference>
<dbReference type="Pfam" id="PF13604">
    <property type="entry name" value="AAA_30"/>
    <property type="match status" value="1"/>
</dbReference>
<reference evidence="4" key="1">
    <citation type="journal article" date="2019" name="Int. J. Syst. Evol. Microbiol.">
        <title>The Global Catalogue of Microorganisms (GCM) 10K type strain sequencing project: providing services to taxonomists for standard genome sequencing and annotation.</title>
        <authorList>
            <consortium name="The Broad Institute Genomics Platform"/>
            <consortium name="The Broad Institute Genome Sequencing Center for Infectious Disease"/>
            <person name="Wu L."/>
            <person name="Ma J."/>
        </authorList>
    </citation>
    <scope>NUCLEOTIDE SEQUENCE [LARGE SCALE GENOMIC DNA]</scope>
    <source>
        <strain evidence="4">CGMCC 4.7106</strain>
    </source>
</reference>
<dbReference type="NCBIfam" id="TIGR02686">
    <property type="entry name" value="relax_trwC"/>
    <property type="match status" value="1"/>
</dbReference>
<sequence>MLRIFQSQSVDAAKSYYASGLREGDYYSEEGKGLWSGKAAVMLGLSGEVEREQFEALCENRRPETGAKLKPREDLDRKVGYDMTFSAPKSVSILHEILGDERILTVFQNAVRETMGSIEADAHARVRRDGAVSQRRTGNLVWAEFTHHTARPVEGLSDPSLHCHCYCFNATFDTEELRFKAGEFFHIKRDAPYYEAMFHSKLAMGLRRLGYGIEGKRLGFEVMGVGEENIRRFSRRAQEIEEMAELLGISGNDKAKDKLASLTRTSKIKGLSGKAMRKEWRERIDRKALQYREYFGKCSGVPAGKAVELAIETGLERQSVIQHRRLLVHAFKFSLGSCSVEEIQGEMAQRSDLISHERQQAIYTTTEAVLQEEKEVIGFLERTRSQGLAIASGRPFDATGLDSDQRAAVRAILDSTDRVIVVEGKAGTGKTSMMKAAVSAMESVGRQVFTFAPTSQASHEVLRGEGFFNAETIQQLLVNRKLQQSTRGGVLWVDEAGLLSVREMNRLFKIADEQDSKVILSGDRFQHHSVQRGDALRLVAESGLVVVKQTRTIYRQRKEFYREAVEAISKGSVDQGFMMLDRLGVIHESVGFSEQIQQVAGDYVDSLARHKSVLVVSPTHFEGRMVTRQIRQTLKAHGKLGEEDIKIPVHRNRNLTAAERAMSQYFEVGDVVRFHQNAKGGFRKGGVFTICGIEGREVSIAKAGETEQQLLNLDVAAHYGIFRSEEIGVSVGDKLRLLQNSASFDGKRLHNGTVYEVTAIREETLILNGRHRVRMDSGLFDHGYVSTSHSSQGKTADKVIISQNTASLRASSLEQFYVSASRGRDGISIWTDSKADLLEAVSKSDQRLLATEFALVGLSQNNLREEELVIDRVEEIELVGCYEQGGR</sequence>
<dbReference type="Pfam" id="PF01443">
    <property type="entry name" value="Viral_helicase1"/>
    <property type="match status" value="1"/>
</dbReference>
<organism evidence="3 4">
    <name type="scientific">Luteolibacter algae</name>
    <dbReference type="NCBI Taxonomy" id="454151"/>
    <lineage>
        <taxon>Bacteria</taxon>
        <taxon>Pseudomonadati</taxon>
        <taxon>Verrucomicrobiota</taxon>
        <taxon>Verrucomicrobiia</taxon>
        <taxon>Verrucomicrobiales</taxon>
        <taxon>Verrucomicrobiaceae</taxon>
        <taxon>Luteolibacter</taxon>
    </lineage>
</organism>
<dbReference type="SUPFAM" id="SSF52540">
    <property type="entry name" value="P-loop containing nucleoside triphosphate hydrolases"/>
    <property type="match status" value="2"/>
</dbReference>
<protein>
    <submittedName>
        <fullName evidence="3">MobF family relaxase</fullName>
    </submittedName>
</protein>
<dbReference type="RefSeq" id="WP_386820140.1">
    <property type="nucleotide sequence ID" value="NZ_JBHUIT010000017.1"/>
</dbReference>
<evidence type="ECO:0000313" key="4">
    <source>
        <dbReference type="Proteomes" id="UP001597375"/>
    </source>
</evidence>
<dbReference type="Proteomes" id="UP001597375">
    <property type="component" value="Unassembled WGS sequence"/>
</dbReference>
<dbReference type="SUPFAM" id="SSF55464">
    <property type="entry name" value="Origin of replication-binding domain, RBD-like"/>
    <property type="match status" value="1"/>
</dbReference>
<proteinExistence type="predicted"/>
<dbReference type="Gene3D" id="2.30.30.940">
    <property type="match status" value="1"/>
</dbReference>
<dbReference type="InterPro" id="IPR014862">
    <property type="entry name" value="TrwC"/>
</dbReference>
<gene>
    <name evidence="3" type="primary">mobF</name>
    <name evidence="3" type="ORF">ACFSSA_09200</name>
</gene>